<keyword evidence="2" id="KW-1185">Reference proteome</keyword>
<dbReference type="Proteomes" id="UP000054166">
    <property type="component" value="Unassembled WGS sequence"/>
</dbReference>
<organism evidence="1 2">
    <name type="scientific">Piloderma croceum (strain F 1598)</name>
    <dbReference type="NCBI Taxonomy" id="765440"/>
    <lineage>
        <taxon>Eukaryota</taxon>
        <taxon>Fungi</taxon>
        <taxon>Dikarya</taxon>
        <taxon>Basidiomycota</taxon>
        <taxon>Agaricomycotina</taxon>
        <taxon>Agaricomycetes</taxon>
        <taxon>Agaricomycetidae</taxon>
        <taxon>Atheliales</taxon>
        <taxon>Atheliaceae</taxon>
        <taxon>Piloderma</taxon>
    </lineage>
</organism>
<reference evidence="1 2" key="1">
    <citation type="submission" date="2014-04" db="EMBL/GenBank/DDBJ databases">
        <authorList>
            <consortium name="DOE Joint Genome Institute"/>
            <person name="Kuo A."/>
            <person name="Tarkka M."/>
            <person name="Buscot F."/>
            <person name="Kohler A."/>
            <person name="Nagy L.G."/>
            <person name="Floudas D."/>
            <person name="Copeland A."/>
            <person name="Barry K.W."/>
            <person name="Cichocki N."/>
            <person name="Veneault-Fourrey C."/>
            <person name="LaButti K."/>
            <person name="Lindquist E.A."/>
            <person name="Lipzen A."/>
            <person name="Lundell T."/>
            <person name="Morin E."/>
            <person name="Murat C."/>
            <person name="Sun H."/>
            <person name="Tunlid A."/>
            <person name="Henrissat B."/>
            <person name="Grigoriev I.V."/>
            <person name="Hibbett D.S."/>
            <person name="Martin F."/>
            <person name="Nordberg H.P."/>
            <person name="Cantor M.N."/>
            <person name="Hua S.X."/>
        </authorList>
    </citation>
    <scope>NUCLEOTIDE SEQUENCE [LARGE SCALE GENOMIC DNA]</scope>
    <source>
        <strain evidence="1 2">F 1598</strain>
    </source>
</reference>
<reference evidence="2" key="2">
    <citation type="submission" date="2015-01" db="EMBL/GenBank/DDBJ databases">
        <title>Evolutionary Origins and Diversification of the Mycorrhizal Mutualists.</title>
        <authorList>
            <consortium name="DOE Joint Genome Institute"/>
            <consortium name="Mycorrhizal Genomics Consortium"/>
            <person name="Kohler A."/>
            <person name="Kuo A."/>
            <person name="Nagy L.G."/>
            <person name="Floudas D."/>
            <person name="Copeland A."/>
            <person name="Barry K.W."/>
            <person name="Cichocki N."/>
            <person name="Veneault-Fourrey C."/>
            <person name="LaButti K."/>
            <person name="Lindquist E.A."/>
            <person name="Lipzen A."/>
            <person name="Lundell T."/>
            <person name="Morin E."/>
            <person name="Murat C."/>
            <person name="Riley R."/>
            <person name="Ohm R."/>
            <person name="Sun H."/>
            <person name="Tunlid A."/>
            <person name="Henrissat B."/>
            <person name="Grigoriev I.V."/>
            <person name="Hibbett D.S."/>
            <person name="Martin F."/>
        </authorList>
    </citation>
    <scope>NUCLEOTIDE SEQUENCE [LARGE SCALE GENOMIC DNA]</scope>
    <source>
        <strain evidence="2">F 1598</strain>
    </source>
</reference>
<sequence length="88" mass="10092">MTLMSQLTAFFQFTFSFVYVDRCIYILLAYVSADLQAHFRRVVFSDAAKSVRNITHFSNTKIHSQLERCLTGCRVDSGLTMLTGSYYS</sequence>
<accession>A0A0C3F279</accession>
<dbReference type="HOGENOM" id="CLU_2469898_0_0_1"/>
<proteinExistence type="predicted"/>
<evidence type="ECO:0000313" key="2">
    <source>
        <dbReference type="Proteomes" id="UP000054166"/>
    </source>
</evidence>
<gene>
    <name evidence="1" type="ORF">PILCRDRAFT_579232</name>
</gene>
<protein>
    <submittedName>
        <fullName evidence="1">Uncharacterized protein</fullName>
    </submittedName>
</protein>
<dbReference type="AlphaFoldDB" id="A0A0C3F279"/>
<evidence type="ECO:0000313" key="1">
    <source>
        <dbReference type="EMBL" id="KIM78900.1"/>
    </source>
</evidence>
<dbReference type="InParanoid" id="A0A0C3F279"/>
<dbReference type="EMBL" id="KN833013">
    <property type="protein sequence ID" value="KIM78900.1"/>
    <property type="molecule type" value="Genomic_DNA"/>
</dbReference>
<name>A0A0C3F279_PILCF</name>